<name>A0ABS8M6A3_9FLAO</name>
<sequence length="146" mass="17026">MKKVKQNNFKYPIVAFSKSAIHLARNSDEILVCTKTALKNNFYKNMKIVDSAGILYKVNNAIKLKGHGFLWGYNIFLNQKVDVELVFTEDPILINIEDLKKMLLSSLKGEFWRSGDNHSKIIKEVENTTNFHHIIKYLEIIYYNLE</sequence>
<dbReference type="RefSeq" id="WP_230000784.1">
    <property type="nucleotide sequence ID" value="NZ_JAJJMN010000002.1"/>
</dbReference>
<evidence type="ECO:0000313" key="2">
    <source>
        <dbReference type="Proteomes" id="UP001430700"/>
    </source>
</evidence>
<accession>A0ABS8M6A3</accession>
<organism evidence="1 2">
    <name type="scientific">Flavobacterium lipolyticum</name>
    <dbReference type="NCBI Taxonomy" id="2893754"/>
    <lineage>
        <taxon>Bacteria</taxon>
        <taxon>Pseudomonadati</taxon>
        <taxon>Bacteroidota</taxon>
        <taxon>Flavobacteriia</taxon>
        <taxon>Flavobacteriales</taxon>
        <taxon>Flavobacteriaceae</taxon>
        <taxon>Flavobacterium</taxon>
    </lineage>
</organism>
<dbReference type="Proteomes" id="UP001430700">
    <property type="component" value="Unassembled WGS sequence"/>
</dbReference>
<protein>
    <submittedName>
        <fullName evidence="1">Uncharacterized protein</fullName>
    </submittedName>
</protein>
<evidence type="ECO:0000313" key="1">
    <source>
        <dbReference type="EMBL" id="MCC9019748.1"/>
    </source>
</evidence>
<comment type="caution">
    <text evidence="1">The sequence shown here is derived from an EMBL/GenBank/DDBJ whole genome shotgun (WGS) entry which is preliminary data.</text>
</comment>
<gene>
    <name evidence="1" type="ORF">LNQ34_18420</name>
</gene>
<keyword evidence="2" id="KW-1185">Reference proteome</keyword>
<proteinExistence type="predicted"/>
<dbReference type="EMBL" id="JAJJMN010000002">
    <property type="protein sequence ID" value="MCC9019748.1"/>
    <property type="molecule type" value="Genomic_DNA"/>
</dbReference>
<reference evidence="1" key="1">
    <citation type="submission" date="2021-11" db="EMBL/GenBank/DDBJ databases">
        <title>Description of novel Flavobacterium species.</title>
        <authorList>
            <person name="Saticioglu I.B."/>
            <person name="Ay H."/>
            <person name="Altun S."/>
            <person name="Duman M."/>
        </authorList>
    </citation>
    <scope>NUCLEOTIDE SEQUENCE</scope>
    <source>
        <strain evidence="1">F-126</strain>
    </source>
</reference>